<dbReference type="Proteomes" id="UP001408356">
    <property type="component" value="Unassembled WGS sequence"/>
</dbReference>
<keyword evidence="3" id="KW-0460">Magnesium</keyword>
<keyword evidence="5" id="KW-1185">Reference proteome</keyword>
<evidence type="ECO:0000313" key="5">
    <source>
        <dbReference type="Proteomes" id="UP001408356"/>
    </source>
</evidence>
<accession>A0ABR2UQH3</accession>
<sequence length="741" mass="84008">MASKRSSRPSATSFIQHSIPLPRSAYEGDEYFCRFRPRIHRDANLADAGSWQCQVDFLGSSATARADSIRNRNHTSYAVGCINPVVGNFTALCACEAIPDRLALTTYMVEYAYIHDDVIEYAENKDESKLWETNKELTEGLTLGEEVGTGTKDHVRRRQLQAKMAVELMDIDKVQGKECLRLWREMSDVFVQIRELKFTKLDDYLIFRVVDAGCPWTMSLLCFSMDFTLNGDEVEKTAAITSAAYDAWVLVNDYFSWEKEWKNHQANGGSGVIANAIFLFMRWYAVDAIQGKRMLRKEILAREEKYCRAKEEFLASGNVTDKTSQWLELLDHVTAGNFAWSMTTARYRLGGKDAYPALRAADPDNKEYSATDSLSNPISHNAAKTAKKIDVIFKERKFLDARGLVDKTEDYPPIVMTTQVSQPTETPEFVQSQITQALSLSQYEEIILQPQHYLESMPSKGVRNSVIDGLEMWYQVPERSLATIREIVNLLHSSSLMLDDIEDNSPLRRGLPATHTVFGVNQTINSANLLMFKALRAAESLSPAAVRIFIERMIEGHIGQGMDLYWTYHTEIPTEEEYFVMVDGKTGGLFILLAELMRSEATRHKDLDTSLLMKLVGRFFQARDDYQNLESAQYTQQKGFAEDISEGKLSLPLIHALRSKTPHRGRLMSILQQRKSSADLPLDIRKLALDDIKATGGLEYAKKTAMGLQDSVNETLSQYEDKVGAKNWILRLVQKRLELEG</sequence>
<evidence type="ECO:0000256" key="2">
    <source>
        <dbReference type="ARBA" id="ARBA00022723"/>
    </source>
</evidence>
<dbReference type="Gene3D" id="1.10.600.10">
    <property type="entry name" value="Farnesyl Diphosphate Synthase"/>
    <property type="match status" value="2"/>
</dbReference>
<evidence type="ECO:0000313" key="4">
    <source>
        <dbReference type="EMBL" id="KAK9416791.1"/>
    </source>
</evidence>
<dbReference type="Pfam" id="PF19086">
    <property type="entry name" value="Terpene_syn_C_2"/>
    <property type="match status" value="1"/>
</dbReference>
<evidence type="ECO:0000256" key="1">
    <source>
        <dbReference type="ARBA" id="ARBA00022679"/>
    </source>
</evidence>
<protein>
    <submittedName>
        <fullName evidence="4">(2E,6E)-farnesyl diphosphate synthase</fullName>
    </submittedName>
</protein>
<dbReference type="PROSITE" id="PS00723">
    <property type="entry name" value="POLYPRENYL_SYNTHASE_1"/>
    <property type="match status" value="1"/>
</dbReference>
<dbReference type="EMBL" id="JARVKF010000404">
    <property type="protein sequence ID" value="KAK9416791.1"/>
    <property type="molecule type" value="Genomic_DNA"/>
</dbReference>
<dbReference type="PANTHER" id="PTHR12001:SF72">
    <property type="entry name" value="THIJ_PFPI FAMILY PROTEIN (AFU_ORTHOLOGUE AFUA_3G01210)-RELATED"/>
    <property type="match status" value="1"/>
</dbReference>
<evidence type="ECO:0000256" key="3">
    <source>
        <dbReference type="ARBA" id="ARBA00022842"/>
    </source>
</evidence>
<reference evidence="4 5" key="1">
    <citation type="journal article" date="2024" name="J. Plant Pathol.">
        <title>Sequence and assembly of the genome of Seiridium unicorne, isolate CBS 538.82, causal agent of cypress canker disease.</title>
        <authorList>
            <person name="Scali E."/>
            <person name="Rocca G.D."/>
            <person name="Danti R."/>
            <person name="Garbelotto M."/>
            <person name="Barberini S."/>
            <person name="Baroncelli R."/>
            <person name="Emiliani G."/>
        </authorList>
    </citation>
    <scope>NUCLEOTIDE SEQUENCE [LARGE SCALE GENOMIC DNA]</scope>
    <source>
        <strain evidence="4 5">BM-138-508</strain>
    </source>
</reference>
<dbReference type="InterPro" id="IPR033749">
    <property type="entry name" value="Polyprenyl_synt_CS"/>
</dbReference>
<name>A0ABR2UQH3_9PEZI</name>
<keyword evidence="2" id="KW-0479">Metal-binding</keyword>
<dbReference type="Pfam" id="PF00348">
    <property type="entry name" value="polyprenyl_synt"/>
    <property type="match status" value="1"/>
</dbReference>
<proteinExistence type="predicted"/>
<gene>
    <name evidence="4" type="ORF">SUNI508_09489</name>
</gene>
<comment type="caution">
    <text evidence="4">The sequence shown here is derived from an EMBL/GenBank/DDBJ whole genome shotgun (WGS) entry which is preliminary data.</text>
</comment>
<dbReference type="SUPFAM" id="SSF48576">
    <property type="entry name" value="Terpenoid synthases"/>
    <property type="match status" value="2"/>
</dbReference>
<organism evidence="4 5">
    <name type="scientific">Seiridium unicorne</name>
    <dbReference type="NCBI Taxonomy" id="138068"/>
    <lineage>
        <taxon>Eukaryota</taxon>
        <taxon>Fungi</taxon>
        <taxon>Dikarya</taxon>
        <taxon>Ascomycota</taxon>
        <taxon>Pezizomycotina</taxon>
        <taxon>Sordariomycetes</taxon>
        <taxon>Xylariomycetidae</taxon>
        <taxon>Amphisphaeriales</taxon>
        <taxon>Sporocadaceae</taxon>
        <taxon>Seiridium</taxon>
    </lineage>
</organism>
<dbReference type="InterPro" id="IPR008949">
    <property type="entry name" value="Isoprenoid_synthase_dom_sf"/>
</dbReference>
<keyword evidence="1" id="KW-0808">Transferase</keyword>
<dbReference type="SFLD" id="SFLDS00005">
    <property type="entry name" value="Isoprenoid_Synthase_Type_I"/>
    <property type="match status" value="1"/>
</dbReference>
<dbReference type="PANTHER" id="PTHR12001">
    <property type="entry name" value="GERANYLGERANYL PYROPHOSPHATE SYNTHASE"/>
    <property type="match status" value="1"/>
</dbReference>
<dbReference type="InterPro" id="IPR000092">
    <property type="entry name" value="Polyprenyl_synt"/>
</dbReference>